<accession>A0A3E0DH09</accession>
<evidence type="ECO:0000256" key="2">
    <source>
        <dbReference type="ARBA" id="ARBA00022759"/>
    </source>
</evidence>
<keyword evidence="2" id="KW-0255">Endonuclease</keyword>
<keyword evidence="7" id="KW-1185">Reference proteome</keyword>
<dbReference type="Gene3D" id="2.40.50.90">
    <property type="match status" value="1"/>
</dbReference>
<dbReference type="GO" id="GO:0016787">
    <property type="term" value="F:hydrolase activity"/>
    <property type="evidence" value="ECO:0007669"/>
    <property type="project" value="UniProtKB-KW"/>
</dbReference>
<dbReference type="AlphaFoldDB" id="A0A3E0DH09"/>
<dbReference type="SMART" id="SM00318">
    <property type="entry name" value="SNc"/>
    <property type="match status" value="1"/>
</dbReference>
<feature type="chain" id="PRO_5017738552" evidence="4">
    <location>
        <begin position="27"/>
        <end position="166"/>
    </location>
</feature>
<dbReference type="GO" id="GO:0004519">
    <property type="term" value="F:endonuclease activity"/>
    <property type="evidence" value="ECO:0007669"/>
    <property type="project" value="UniProtKB-KW"/>
</dbReference>
<protein>
    <submittedName>
        <fullName evidence="6">Micrococcal nuclease</fullName>
    </submittedName>
</protein>
<dbReference type="Pfam" id="PF00565">
    <property type="entry name" value="SNase"/>
    <property type="match status" value="1"/>
</dbReference>
<dbReference type="Proteomes" id="UP000256405">
    <property type="component" value="Unassembled WGS sequence"/>
</dbReference>
<evidence type="ECO:0000259" key="5">
    <source>
        <dbReference type="PROSITE" id="PS50830"/>
    </source>
</evidence>
<evidence type="ECO:0000313" key="6">
    <source>
        <dbReference type="EMBL" id="REG82013.1"/>
    </source>
</evidence>
<feature type="signal peptide" evidence="4">
    <location>
        <begin position="1"/>
        <end position="26"/>
    </location>
</feature>
<dbReference type="EMBL" id="QUNF01000023">
    <property type="protein sequence ID" value="REG82013.1"/>
    <property type="molecule type" value="Genomic_DNA"/>
</dbReference>
<dbReference type="SUPFAM" id="SSF50199">
    <property type="entry name" value="Staphylococcal nuclease"/>
    <property type="match status" value="1"/>
</dbReference>
<gene>
    <name evidence="6" type="ORF">C8N25_1232</name>
</gene>
<evidence type="ECO:0000256" key="3">
    <source>
        <dbReference type="ARBA" id="ARBA00022801"/>
    </source>
</evidence>
<dbReference type="PROSITE" id="PS50830">
    <property type="entry name" value="TNASE_3"/>
    <property type="match status" value="1"/>
</dbReference>
<evidence type="ECO:0000313" key="7">
    <source>
        <dbReference type="Proteomes" id="UP000256405"/>
    </source>
</evidence>
<keyword evidence="3" id="KW-0378">Hydrolase</keyword>
<organism evidence="6 7">
    <name type="scientific">Algoriphagus antarcticus</name>
    <dbReference type="NCBI Taxonomy" id="238540"/>
    <lineage>
        <taxon>Bacteria</taxon>
        <taxon>Pseudomonadati</taxon>
        <taxon>Bacteroidota</taxon>
        <taxon>Cytophagia</taxon>
        <taxon>Cytophagales</taxon>
        <taxon>Cyclobacteriaceae</taxon>
        <taxon>Algoriphagus</taxon>
    </lineage>
</organism>
<evidence type="ECO:0000256" key="1">
    <source>
        <dbReference type="ARBA" id="ARBA00022722"/>
    </source>
</evidence>
<proteinExistence type="predicted"/>
<dbReference type="InterPro" id="IPR016071">
    <property type="entry name" value="Staphylococal_nuclease_OB-fold"/>
</dbReference>
<dbReference type="OrthoDB" id="4376109at2"/>
<feature type="domain" description="TNase-like" evidence="5">
    <location>
        <begin position="35"/>
        <end position="163"/>
    </location>
</feature>
<evidence type="ECO:0000256" key="4">
    <source>
        <dbReference type="SAM" id="SignalP"/>
    </source>
</evidence>
<dbReference type="InterPro" id="IPR035437">
    <property type="entry name" value="SNase_OB-fold_sf"/>
</dbReference>
<dbReference type="PANTHER" id="PTHR12302">
    <property type="entry name" value="EBNA2 BINDING PROTEIN P100"/>
    <property type="match status" value="1"/>
</dbReference>
<name>A0A3E0DH09_9BACT</name>
<sequence length="166" mass="19058">MNSIIKSQAKLLFVLAYFLFSFVAAGQQQTGLLVISKFVDGDTFWVTNEDGVDEKIRLIGIDTPEARRTGRTEVEFFGKEASNYVKEFLCGRKVRLVFDVGKYDRYKRTLAYVYLDDGTFLNAHLVEKGYASAATFPPNVKYSDYFKKLEREARKRKLGMWGEGNF</sequence>
<comment type="caution">
    <text evidence="6">The sequence shown here is derived from an EMBL/GenBank/DDBJ whole genome shotgun (WGS) entry which is preliminary data.</text>
</comment>
<keyword evidence="1" id="KW-0540">Nuclease</keyword>
<reference evidence="6 7" key="1">
    <citation type="submission" date="2018-08" db="EMBL/GenBank/DDBJ databases">
        <title>Genomic Encyclopedia of Archaeal and Bacterial Type Strains, Phase II (KMG-II): from individual species to whole genera.</title>
        <authorList>
            <person name="Goeker M."/>
        </authorList>
    </citation>
    <scope>NUCLEOTIDE SEQUENCE [LARGE SCALE GENOMIC DNA]</scope>
    <source>
        <strain evidence="6 7">DSM 15986</strain>
    </source>
</reference>
<dbReference type="RefSeq" id="WP_086542665.1">
    <property type="nucleotide sequence ID" value="NZ_MSSW01000051.1"/>
</dbReference>
<dbReference type="PANTHER" id="PTHR12302:SF3">
    <property type="entry name" value="SERINE_THREONINE-PROTEIN KINASE 31"/>
    <property type="match status" value="1"/>
</dbReference>
<keyword evidence="4" id="KW-0732">Signal</keyword>